<protein>
    <submittedName>
        <fullName evidence="2">Uncharacterized protein</fullName>
    </submittedName>
</protein>
<name>A0ABD2T9L7_9SOLN</name>
<dbReference type="AlphaFoldDB" id="A0ABD2T9L7"/>
<feature type="compositionally biased region" description="Low complexity" evidence="1">
    <location>
        <begin position="39"/>
        <end position="50"/>
    </location>
</feature>
<reference evidence="2 3" key="1">
    <citation type="submission" date="2024-05" db="EMBL/GenBank/DDBJ databases">
        <title>De novo assembly of an allotetraploid wild potato.</title>
        <authorList>
            <person name="Hosaka A.J."/>
        </authorList>
    </citation>
    <scope>NUCLEOTIDE SEQUENCE [LARGE SCALE GENOMIC DNA]</scope>
    <source>
        <tissue evidence="2">Young leaves</tissue>
    </source>
</reference>
<evidence type="ECO:0000256" key="1">
    <source>
        <dbReference type="SAM" id="MobiDB-lite"/>
    </source>
</evidence>
<feature type="non-terminal residue" evidence="2">
    <location>
        <position position="1"/>
    </location>
</feature>
<keyword evidence="3" id="KW-1185">Reference proteome</keyword>
<feature type="region of interest" description="Disordered" evidence="1">
    <location>
        <begin position="1"/>
        <end position="63"/>
    </location>
</feature>
<evidence type="ECO:0000313" key="3">
    <source>
        <dbReference type="Proteomes" id="UP001627284"/>
    </source>
</evidence>
<dbReference type="Proteomes" id="UP001627284">
    <property type="component" value="Unassembled WGS sequence"/>
</dbReference>
<proteinExistence type="predicted"/>
<dbReference type="EMBL" id="JBJKTR010000012">
    <property type="protein sequence ID" value="KAL3352383.1"/>
    <property type="molecule type" value="Genomic_DNA"/>
</dbReference>
<sequence>TPDPPPTTPIGADPHPSPTGATPPTPTAATPPSQQQRKVAAAAEEVTASSRRSRTSFPTGVASIPTGAASISTSASIPDLLSEGIASLQVSAFRSFSMKAANRNDENLENGMLERDIEKSVRSNKVVTVHNKALLSGVTYCISSCSMILVNKYVLSSYGFNAGISLMVYQATEEAQHLKKLI</sequence>
<organism evidence="2 3">
    <name type="scientific">Solanum stoloniferum</name>
    <dbReference type="NCBI Taxonomy" id="62892"/>
    <lineage>
        <taxon>Eukaryota</taxon>
        <taxon>Viridiplantae</taxon>
        <taxon>Streptophyta</taxon>
        <taxon>Embryophyta</taxon>
        <taxon>Tracheophyta</taxon>
        <taxon>Spermatophyta</taxon>
        <taxon>Magnoliopsida</taxon>
        <taxon>eudicotyledons</taxon>
        <taxon>Gunneridae</taxon>
        <taxon>Pentapetalae</taxon>
        <taxon>asterids</taxon>
        <taxon>lamiids</taxon>
        <taxon>Solanales</taxon>
        <taxon>Solanaceae</taxon>
        <taxon>Solanoideae</taxon>
        <taxon>Solaneae</taxon>
        <taxon>Solanum</taxon>
    </lineage>
</organism>
<comment type="caution">
    <text evidence="2">The sequence shown here is derived from an EMBL/GenBank/DDBJ whole genome shotgun (WGS) entry which is preliminary data.</text>
</comment>
<evidence type="ECO:0000313" key="2">
    <source>
        <dbReference type="EMBL" id="KAL3352382.1"/>
    </source>
</evidence>
<gene>
    <name evidence="2" type="ORF">AABB24_020423</name>
</gene>
<accession>A0ABD2T9L7</accession>
<dbReference type="EMBL" id="JBJKTR010000012">
    <property type="protein sequence ID" value="KAL3352382.1"/>
    <property type="molecule type" value="Genomic_DNA"/>
</dbReference>
<feature type="compositionally biased region" description="Pro residues" evidence="1">
    <location>
        <begin position="15"/>
        <end position="26"/>
    </location>
</feature>